<sequence length="30" mass="3281">MIQNDINGNVWINQGAGGIIYGDTKETRMA</sequence>
<name>A0A4V6NPD7_9FIRM</name>
<protein>
    <submittedName>
        <fullName evidence="1">Uncharacterized protein</fullName>
    </submittedName>
</protein>
<comment type="caution">
    <text evidence="1">The sequence shown here is derived from an EMBL/GenBank/DDBJ whole genome shotgun (WGS) entry which is preliminary data.</text>
</comment>
<keyword evidence="2" id="KW-1185">Reference proteome</keyword>
<proteinExistence type="predicted"/>
<dbReference type="Proteomes" id="UP000294919">
    <property type="component" value="Unassembled WGS sequence"/>
</dbReference>
<organism evidence="1 2">
    <name type="scientific">Marinisporobacter balticus</name>
    <dbReference type="NCBI Taxonomy" id="2018667"/>
    <lineage>
        <taxon>Bacteria</taxon>
        <taxon>Bacillati</taxon>
        <taxon>Bacillota</taxon>
        <taxon>Clostridia</taxon>
        <taxon>Peptostreptococcales</taxon>
        <taxon>Thermotaleaceae</taxon>
        <taxon>Marinisporobacter</taxon>
    </lineage>
</organism>
<accession>A0A4V6NPD7</accession>
<dbReference type="EMBL" id="SLWV01000009">
    <property type="protein sequence ID" value="TCO75220.1"/>
    <property type="molecule type" value="Genomic_DNA"/>
</dbReference>
<gene>
    <name evidence="1" type="ORF">EV214_10955</name>
</gene>
<evidence type="ECO:0000313" key="1">
    <source>
        <dbReference type="EMBL" id="TCO75220.1"/>
    </source>
</evidence>
<evidence type="ECO:0000313" key="2">
    <source>
        <dbReference type="Proteomes" id="UP000294919"/>
    </source>
</evidence>
<dbReference type="AlphaFoldDB" id="A0A4V6NPD7"/>
<reference evidence="1 2" key="1">
    <citation type="submission" date="2019-03" db="EMBL/GenBank/DDBJ databases">
        <title>Genomic Encyclopedia of Type Strains, Phase IV (KMG-IV): sequencing the most valuable type-strain genomes for metagenomic binning, comparative biology and taxonomic classification.</title>
        <authorList>
            <person name="Goeker M."/>
        </authorList>
    </citation>
    <scope>NUCLEOTIDE SEQUENCE [LARGE SCALE GENOMIC DNA]</scope>
    <source>
        <strain evidence="1 2">DSM 102940</strain>
    </source>
</reference>